<name>A0A0N4Y7P0_NIPBR</name>
<sequence length="80" mass="9039">MRKCSNRNASWAFPDGEEATTTATSDRFNLRRWLRLSEPTSRGEMRGNPPDRPPPPPPPPSEMSVGGAQRNRSDDETDIW</sequence>
<keyword evidence="3" id="KW-1185">Reference proteome</keyword>
<dbReference type="WBParaSite" id="NBR_0001218301-mRNA-1">
    <property type="protein sequence ID" value="NBR_0001218301-mRNA-1"/>
    <property type="gene ID" value="NBR_0001218301"/>
</dbReference>
<proteinExistence type="predicted"/>
<reference evidence="4" key="1">
    <citation type="submission" date="2017-02" db="UniProtKB">
        <authorList>
            <consortium name="WormBaseParasite"/>
        </authorList>
    </citation>
    <scope>IDENTIFICATION</scope>
</reference>
<gene>
    <name evidence="2" type="ORF">NBR_LOCUS12184</name>
</gene>
<dbReference type="EMBL" id="UYSL01020690">
    <property type="protein sequence ID" value="VDL75773.1"/>
    <property type="molecule type" value="Genomic_DNA"/>
</dbReference>
<protein>
    <submittedName>
        <fullName evidence="2 4">Uncharacterized protein</fullName>
    </submittedName>
</protein>
<organism evidence="4">
    <name type="scientific">Nippostrongylus brasiliensis</name>
    <name type="common">Rat hookworm</name>
    <dbReference type="NCBI Taxonomy" id="27835"/>
    <lineage>
        <taxon>Eukaryota</taxon>
        <taxon>Metazoa</taxon>
        <taxon>Ecdysozoa</taxon>
        <taxon>Nematoda</taxon>
        <taxon>Chromadorea</taxon>
        <taxon>Rhabditida</taxon>
        <taxon>Rhabditina</taxon>
        <taxon>Rhabditomorpha</taxon>
        <taxon>Strongyloidea</taxon>
        <taxon>Heligmosomidae</taxon>
        <taxon>Nippostrongylus</taxon>
    </lineage>
</organism>
<evidence type="ECO:0000313" key="4">
    <source>
        <dbReference type="WBParaSite" id="NBR_0001218301-mRNA-1"/>
    </source>
</evidence>
<evidence type="ECO:0000256" key="1">
    <source>
        <dbReference type="SAM" id="MobiDB-lite"/>
    </source>
</evidence>
<evidence type="ECO:0000313" key="3">
    <source>
        <dbReference type="Proteomes" id="UP000271162"/>
    </source>
</evidence>
<accession>A0A0N4Y7P0</accession>
<feature type="region of interest" description="Disordered" evidence="1">
    <location>
        <begin position="1"/>
        <end position="80"/>
    </location>
</feature>
<feature type="compositionally biased region" description="Pro residues" evidence="1">
    <location>
        <begin position="50"/>
        <end position="61"/>
    </location>
</feature>
<evidence type="ECO:0000313" key="2">
    <source>
        <dbReference type="EMBL" id="VDL75773.1"/>
    </source>
</evidence>
<dbReference type="AlphaFoldDB" id="A0A0N4Y7P0"/>
<reference evidence="2 3" key="2">
    <citation type="submission" date="2018-11" db="EMBL/GenBank/DDBJ databases">
        <authorList>
            <consortium name="Pathogen Informatics"/>
        </authorList>
    </citation>
    <scope>NUCLEOTIDE SEQUENCE [LARGE SCALE GENOMIC DNA]</scope>
</reference>
<dbReference type="Proteomes" id="UP000271162">
    <property type="component" value="Unassembled WGS sequence"/>
</dbReference>